<evidence type="ECO:0000313" key="2">
    <source>
        <dbReference type="EMBL" id="MBB5637000.1"/>
    </source>
</evidence>
<organism evidence="2 3">
    <name type="scientific">Pedobacter cryoconitis</name>
    <dbReference type="NCBI Taxonomy" id="188932"/>
    <lineage>
        <taxon>Bacteria</taxon>
        <taxon>Pseudomonadati</taxon>
        <taxon>Bacteroidota</taxon>
        <taxon>Sphingobacteriia</taxon>
        <taxon>Sphingobacteriales</taxon>
        <taxon>Sphingobacteriaceae</taxon>
        <taxon>Pedobacter</taxon>
    </lineage>
</organism>
<dbReference type="Pfam" id="PF24832">
    <property type="entry name" value="DUF7716"/>
    <property type="match status" value="1"/>
</dbReference>
<name>A0A7W9E0V3_9SPHI</name>
<proteinExistence type="predicted"/>
<dbReference type="EMBL" id="JACHCE010000004">
    <property type="protein sequence ID" value="MBB5637000.1"/>
    <property type="molecule type" value="Genomic_DNA"/>
</dbReference>
<comment type="caution">
    <text evidence="2">The sequence shown here is derived from an EMBL/GenBank/DDBJ whole genome shotgun (WGS) entry which is preliminary data.</text>
</comment>
<dbReference type="Pfam" id="PF11042">
    <property type="entry name" value="DUF2750"/>
    <property type="match status" value="1"/>
</dbReference>
<evidence type="ECO:0000259" key="1">
    <source>
        <dbReference type="Pfam" id="PF24832"/>
    </source>
</evidence>
<feature type="domain" description="DUF7716" evidence="1">
    <location>
        <begin position="162"/>
        <end position="260"/>
    </location>
</feature>
<protein>
    <recommendedName>
        <fullName evidence="1">DUF7716 domain-containing protein</fullName>
    </recommendedName>
</protein>
<dbReference type="Proteomes" id="UP000537204">
    <property type="component" value="Unassembled WGS sequence"/>
</dbReference>
<reference evidence="2 3" key="1">
    <citation type="submission" date="2020-08" db="EMBL/GenBank/DDBJ databases">
        <title>Genomic Encyclopedia of Type Strains, Phase IV (KMG-V): Genome sequencing to study the core and pangenomes of soil and plant-associated prokaryotes.</title>
        <authorList>
            <person name="Whitman W."/>
        </authorList>
    </citation>
    <scope>NUCLEOTIDE SEQUENCE [LARGE SCALE GENOMIC DNA]</scope>
    <source>
        <strain evidence="2 3">S3M1</strain>
    </source>
</reference>
<gene>
    <name evidence="2" type="ORF">HDE68_002913</name>
</gene>
<dbReference type="RefSeq" id="WP_183882895.1">
    <property type="nucleotide sequence ID" value="NZ_JACHCE010000004.1"/>
</dbReference>
<dbReference type="AlphaFoldDB" id="A0A7W9E0V3"/>
<dbReference type="InterPro" id="IPR056133">
    <property type="entry name" value="DUF7716"/>
</dbReference>
<accession>A0A7W9E0V3</accession>
<dbReference type="InterPro" id="IPR021284">
    <property type="entry name" value="DUF2750"/>
</dbReference>
<sequence length="262" mass="30311">MLQDTFTTNYKHKKFIERIVEFEIVWGLKSKDGWASAPVNVEEDTITIPFWSDKAYARQLAKEEWKDYTPTQIPLTSFLENWLTGMSDDHHLAGTNWDANLIGKESDPQQLILEIIAELKAKNKPLSLKKHSNLTELETKITKIFKGNFRLSSHMTIEQLIAAVINKHDQHINYTVYGKDNDHLITPEMNIFIDQPIQVNDLDEEIYPVTVLEQKLSQVYSRENLQDVISSALHEKKNASISELVEALNYYNNNDAFLTFNK</sequence>
<evidence type="ECO:0000313" key="3">
    <source>
        <dbReference type="Proteomes" id="UP000537204"/>
    </source>
</evidence>